<evidence type="ECO:0000259" key="7">
    <source>
        <dbReference type="PROSITE" id="PS51462"/>
    </source>
</evidence>
<dbReference type="PANTHER" id="PTHR12992:SF11">
    <property type="entry name" value="MITOCHONDRIAL COENZYME A DIPHOSPHATASE NUDT8"/>
    <property type="match status" value="1"/>
</dbReference>
<dbReference type="GO" id="GO:0046872">
    <property type="term" value="F:metal ion binding"/>
    <property type="evidence" value="ECO:0007669"/>
    <property type="project" value="UniProtKB-KW"/>
</dbReference>
<dbReference type="AlphaFoldDB" id="A0A0B5BBH5"/>
<evidence type="ECO:0000313" key="8">
    <source>
        <dbReference type="EMBL" id="AJE02309.1"/>
    </source>
</evidence>
<evidence type="ECO:0000256" key="1">
    <source>
        <dbReference type="ARBA" id="ARBA00001936"/>
    </source>
</evidence>
<keyword evidence="5" id="KW-0460">Magnesium</keyword>
<reference evidence="8 9" key="1">
    <citation type="journal article" date="2015" name="Genome Announc.">
        <title>Complete Genome of Geobacter pickeringii G13T, a Metal-Reducing Isolate from Sedimentary Kaolin Deposits.</title>
        <authorList>
            <person name="Badalamenti J.P."/>
            <person name="Bond D.R."/>
        </authorList>
    </citation>
    <scope>NUCLEOTIDE SEQUENCE [LARGE SCALE GENOMIC DNA]</scope>
    <source>
        <strain evidence="8 9">G13</strain>
    </source>
</reference>
<dbReference type="CDD" id="cd03426">
    <property type="entry name" value="NUDIX_CoAse_Nudt7"/>
    <property type="match status" value="1"/>
</dbReference>
<feature type="domain" description="Nudix hydrolase" evidence="7">
    <location>
        <begin position="31"/>
        <end position="168"/>
    </location>
</feature>
<dbReference type="SUPFAM" id="SSF55811">
    <property type="entry name" value="Nudix"/>
    <property type="match status" value="1"/>
</dbReference>
<keyword evidence="3" id="KW-0479">Metal-binding</keyword>
<dbReference type="InterPro" id="IPR045121">
    <property type="entry name" value="CoAse"/>
</dbReference>
<dbReference type="Gene3D" id="3.90.79.10">
    <property type="entry name" value="Nucleoside Triphosphate Pyrophosphohydrolase"/>
    <property type="match status" value="1"/>
</dbReference>
<keyword evidence="9" id="KW-1185">Reference proteome</keyword>
<dbReference type="PROSITE" id="PS51462">
    <property type="entry name" value="NUDIX"/>
    <property type="match status" value="1"/>
</dbReference>
<dbReference type="InterPro" id="IPR000086">
    <property type="entry name" value="NUDIX_hydrolase_dom"/>
</dbReference>
<keyword evidence="6" id="KW-0464">Manganese</keyword>
<dbReference type="Pfam" id="PF00293">
    <property type="entry name" value="NUDIX"/>
    <property type="match status" value="1"/>
</dbReference>
<dbReference type="EMBL" id="CP009788">
    <property type="protein sequence ID" value="AJE02309.1"/>
    <property type="molecule type" value="Genomic_DNA"/>
</dbReference>
<comment type="cofactor">
    <cofactor evidence="2">
        <name>Mg(2+)</name>
        <dbReference type="ChEBI" id="CHEBI:18420"/>
    </cofactor>
</comment>
<dbReference type="HOGENOM" id="CLU_040940_5_3_7"/>
<organism evidence="8 9">
    <name type="scientific">Geobacter pickeringii</name>
    <dbReference type="NCBI Taxonomy" id="345632"/>
    <lineage>
        <taxon>Bacteria</taxon>
        <taxon>Pseudomonadati</taxon>
        <taxon>Thermodesulfobacteriota</taxon>
        <taxon>Desulfuromonadia</taxon>
        <taxon>Geobacterales</taxon>
        <taxon>Geobacteraceae</taxon>
        <taxon>Geobacter</taxon>
    </lineage>
</organism>
<dbReference type="STRING" id="345632.GPICK_02000"/>
<dbReference type="OrthoDB" id="289720at2"/>
<evidence type="ECO:0000256" key="6">
    <source>
        <dbReference type="ARBA" id="ARBA00023211"/>
    </source>
</evidence>
<dbReference type="GO" id="GO:0010945">
    <property type="term" value="F:coenzyme A diphosphatase activity"/>
    <property type="evidence" value="ECO:0007669"/>
    <property type="project" value="InterPro"/>
</dbReference>
<sequence>MEPTRRQGSGWWEAVAERLASREPEIIPAEGRTRAAVALVLAPGPDSPSVLFIERAAHDGDPWSGDLGFPGGKVEPADATTRAAAERETREELGLDLAGARFLGRLSDITGAHLPVLVSCFVYAIDAPPRLVPGAEVRDPFWVPLAVLADRRRHTSATVRFGSESFVRPAIRLPVAEKPVLWGITYRLVTQFLEIVAELLPSPDGGKE</sequence>
<dbReference type="Proteomes" id="UP000057609">
    <property type="component" value="Chromosome"/>
</dbReference>
<evidence type="ECO:0000256" key="2">
    <source>
        <dbReference type="ARBA" id="ARBA00001946"/>
    </source>
</evidence>
<evidence type="ECO:0000313" key="9">
    <source>
        <dbReference type="Proteomes" id="UP000057609"/>
    </source>
</evidence>
<dbReference type="KEGG" id="gpi:GPICK_02000"/>
<dbReference type="PANTHER" id="PTHR12992">
    <property type="entry name" value="NUDIX HYDROLASE"/>
    <property type="match status" value="1"/>
</dbReference>
<evidence type="ECO:0000256" key="4">
    <source>
        <dbReference type="ARBA" id="ARBA00022801"/>
    </source>
</evidence>
<evidence type="ECO:0000256" key="5">
    <source>
        <dbReference type="ARBA" id="ARBA00022842"/>
    </source>
</evidence>
<evidence type="ECO:0000256" key="3">
    <source>
        <dbReference type="ARBA" id="ARBA00022723"/>
    </source>
</evidence>
<gene>
    <name evidence="8" type="ORF">GPICK_02000</name>
</gene>
<accession>A0A0B5BBH5</accession>
<proteinExistence type="predicted"/>
<protein>
    <submittedName>
        <fullName evidence="8">DNA mismatch repair protein MutT</fullName>
    </submittedName>
</protein>
<name>A0A0B5BBH5_9BACT</name>
<comment type="cofactor">
    <cofactor evidence="1">
        <name>Mn(2+)</name>
        <dbReference type="ChEBI" id="CHEBI:29035"/>
    </cofactor>
</comment>
<keyword evidence="4" id="KW-0378">Hydrolase</keyword>
<dbReference type="RefSeq" id="WP_039740076.1">
    <property type="nucleotide sequence ID" value="NZ_CP009788.1"/>
</dbReference>
<dbReference type="InterPro" id="IPR015797">
    <property type="entry name" value="NUDIX_hydrolase-like_dom_sf"/>
</dbReference>